<accession>A0A7W6QDR0</accession>
<sequence length="47" mass="5281">MSQLADMKNAELLELAGIGPRSVEQIRSAIRKFKRNRTHISAAQSKE</sequence>
<dbReference type="EMBL" id="JACIFV010000035">
    <property type="protein sequence ID" value="MBB4195668.1"/>
    <property type="molecule type" value="Genomic_DNA"/>
</dbReference>
<name>A0A7W6QDR0_9HYPH</name>
<evidence type="ECO:0000313" key="1">
    <source>
        <dbReference type="EMBL" id="MBB4195668.1"/>
    </source>
</evidence>
<dbReference type="AlphaFoldDB" id="A0A7W6QDR0"/>
<evidence type="ECO:0000313" key="2">
    <source>
        <dbReference type="Proteomes" id="UP000524492"/>
    </source>
</evidence>
<reference evidence="1 2" key="1">
    <citation type="submission" date="2020-08" db="EMBL/GenBank/DDBJ databases">
        <title>Genomic Encyclopedia of Type Strains, Phase IV (KMG-V): Genome sequencing to study the core and pangenomes of soil and plant-associated prokaryotes.</title>
        <authorList>
            <person name="Whitman W."/>
        </authorList>
    </citation>
    <scope>NUCLEOTIDE SEQUENCE [LARGE SCALE GENOMIC DNA]</scope>
    <source>
        <strain evidence="1 2">SEMIA 4074</strain>
    </source>
</reference>
<proteinExistence type="predicted"/>
<keyword evidence="2" id="KW-1185">Reference proteome</keyword>
<dbReference type="RefSeq" id="WP_184460092.1">
    <property type="nucleotide sequence ID" value="NZ_JACIFV010000035.1"/>
</dbReference>
<organism evidence="1 2">
    <name type="scientific">Rhizobium aethiopicum</name>
    <dbReference type="NCBI Taxonomy" id="1138170"/>
    <lineage>
        <taxon>Bacteria</taxon>
        <taxon>Pseudomonadati</taxon>
        <taxon>Pseudomonadota</taxon>
        <taxon>Alphaproteobacteria</taxon>
        <taxon>Hyphomicrobiales</taxon>
        <taxon>Rhizobiaceae</taxon>
        <taxon>Rhizobium/Agrobacterium group</taxon>
        <taxon>Rhizobium</taxon>
    </lineage>
</organism>
<gene>
    <name evidence="1" type="ORF">GGD53_005865</name>
</gene>
<protein>
    <recommendedName>
        <fullName evidence="3">Helix-hairpin-helix domain-containing protein</fullName>
    </recommendedName>
</protein>
<comment type="caution">
    <text evidence="1">The sequence shown here is derived from an EMBL/GenBank/DDBJ whole genome shotgun (WGS) entry which is preliminary data.</text>
</comment>
<evidence type="ECO:0008006" key="3">
    <source>
        <dbReference type="Google" id="ProtNLM"/>
    </source>
</evidence>
<dbReference type="Proteomes" id="UP000524492">
    <property type="component" value="Unassembled WGS sequence"/>
</dbReference>